<feature type="domain" description="ABC transmembrane type-1" evidence="19">
    <location>
        <begin position="946"/>
        <end position="1241"/>
    </location>
</feature>
<dbReference type="PROSITE" id="PS00373">
    <property type="entry name" value="GART"/>
    <property type="match status" value="1"/>
</dbReference>
<evidence type="ECO:0000313" key="21">
    <source>
        <dbReference type="Proteomes" id="UP001220961"/>
    </source>
</evidence>
<dbReference type="GO" id="GO:0004644">
    <property type="term" value="F:phosphoribosylglycinamide formyltransferase activity"/>
    <property type="evidence" value="ECO:0007669"/>
    <property type="project" value="UniProtKB-EC"/>
</dbReference>
<dbReference type="EC" id="2.1.2.2" evidence="4"/>
<evidence type="ECO:0000256" key="11">
    <source>
        <dbReference type="ARBA" id="ARBA00022840"/>
    </source>
</evidence>
<feature type="transmembrane region" description="Helical" evidence="17">
    <location>
        <begin position="1076"/>
        <end position="1095"/>
    </location>
</feature>
<gene>
    <name evidence="20" type="ORF">MCAP1_000582</name>
</gene>
<dbReference type="GO" id="GO:0005743">
    <property type="term" value="C:mitochondrial inner membrane"/>
    <property type="evidence" value="ECO:0007669"/>
    <property type="project" value="TreeGrafter"/>
</dbReference>
<evidence type="ECO:0000256" key="7">
    <source>
        <dbReference type="ARBA" id="ARBA00022692"/>
    </source>
</evidence>
<protein>
    <recommendedName>
        <fullName evidence="4">phosphoribosylglycinamide formyltransferase 1</fullName>
        <ecNumber evidence="4">2.1.2.2</ecNumber>
    </recommendedName>
</protein>
<dbReference type="FunFam" id="1.20.1560.10:FF:000102">
    <property type="entry name" value="ABC multidrug transporter Mdr1"/>
    <property type="match status" value="1"/>
</dbReference>
<evidence type="ECO:0000256" key="12">
    <source>
        <dbReference type="ARBA" id="ARBA00022967"/>
    </source>
</evidence>
<evidence type="ECO:0000259" key="19">
    <source>
        <dbReference type="PROSITE" id="PS50929"/>
    </source>
</evidence>
<name>A0AAF0E3S7_9BASI</name>
<dbReference type="PROSITE" id="PS00211">
    <property type="entry name" value="ABC_TRANSPORTER_1"/>
    <property type="match status" value="2"/>
</dbReference>
<evidence type="ECO:0000256" key="4">
    <source>
        <dbReference type="ARBA" id="ARBA00012254"/>
    </source>
</evidence>
<evidence type="ECO:0000259" key="18">
    <source>
        <dbReference type="PROSITE" id="PS50893"/>
    </source>
</evidence>
<keyword evidence="9" id="KW-0547">Nucleotide-binding</keyword>
<evidence type="ECO:0000313" key="20">
    <source>
        <dbReference type="EMBL" id="WFD18380.1"/>
    </source>
</evidence>
<dbReference type="GO" id="GO:0006189">
    <property type="term" value="P:'de novo' IMP biosynthetic process"/>
    <property type="evidence" value="ECO:0007669"/>
    <property type="project" value="InterPro"/>
</dbReference>
<feature type="transmembrane region" description="Helical" evidence="17">
    <location>
        <begin position="1611"/>
        <end position="1637"/>
    </location>
</feature>
<dbReference type="InterPro" id="IPR001555">
    <property type="entry name" value="GART_AS"/>
</dbReference>
<evidence type="ECO:0000256" key="5">
    <source>
        <dbReference type="ARBA" id="ARBA00022448"/>
    </source>
</evidence>
<dbReference type="PROSITE" id="PS50929">
    <property type="entry name" value="ABC_TM1F"/>
    <property type="match status" value="2"/>
</dbReference>
<keyword evidence="14 17" id="KW-0472">Membrane</keyword>
<dbReference type="CDD" id="cd18577">
    <property type="entry name" value="ABC_6TM_Pgp_ABCB1_D1_like"/>
    <property type="match status" value="1"/>
</dbReference>
<feature type="transmembrane region" description="Helical" evidence="17">
    <location>
        <begin position="1179"/>
        <end position="1203"/>
    </location>
</feature>
<reference evidence="20" key="1">
    <citation type="submission" date="2023-03" db="EMBL/GenBank/DDBJ databases">
        <title>Mating type loci evolution in Malassezia.</title>
        <authorList>
            <person name="Coelho M.A."/>
        </authorList>
    </citation>
    <scope>NUCLEOTIDE SEQUENCE</scope>
    <source>
        <strain evidence="20">CBS 10434</strain>
    </source>
</reference>
<dbReference type="InterPro" id="IPR036477">
    <property type="entry name" value="Formyl_transf_N_sf"/>
</dbReference>
<dbReference type="InterPro" id="IPR003439">
    <property type="entry name" value="ABC_transporter-like_ATP-bd"/>
</dbReference>
<dbReference type="Proteomes" id="UP001220961">
    <property type="component" value="Chromosome 1"/>
</dbReference>
<dbReference type="CDD" id="cd08645">
    <property type="entry name" value="FMT_core_GART"/>
    <property type="match status" value="1"/>
</dbReference>
<dbReference type="GO" id="GO:0016887">
    <property type="term" value="F:ATP hydrolysis activity"/>
    <property type="evidence" value="ECO:0007669"/>
    <property type="project" value="InterPro"/>
</dbReference>
<dbReference type="FunFam" id="3.40.50.300:FF:000479">
    <property type="entry name" value="Multidrug resistance protein 1A"/>
    <property type="match status" value="1"/>
</dbReference>
<evidence type="ECO:0000256" key="1">
    <source>
        <dbReference type="ARBA" id="ARBA00004141"/>
    </source>
</evidence>
<feature type="region of interest" description="Disordered" evidence="16">
    <location>
        <begin position="695"/>
        <end position="735"/>
    </location>
</feature>
<feature type="region of interest" description="Disordered" evidence="16">
    <location>
        <begin position="1"/>
        <end position="81"/>
    </location>
</feature>
<feature type="region of interest" description="Disordered" evidence="16">
    <location>
        <begin position="100"/>
        <end position="133"/>
    </location>
</feature>
<keyword evidence="5" id="KW-0813">Transport</keyword>
<feature type="compositionally biased region" description="Pro residues" evidence="16">
    <location>
        <begin position="915"/>
        <end position="926"/>
    </location>
</feature>
<dbReference type="CDD" id="cd03249">
    <property type="entry name" value="ABC_MTABC3_MDL1_MDL2"/>
    <property type="match status" value="2"/>
</dbReference>
<dbReference type="Pfam" id="PF00664">
    <property type="entry name" value="ABC_membrane"/>
    <property type="match status" value="2"/>
</dbReference>
<dbReference type="InterPro" id="IPR039421">
    <property type="entry name" value="Type_1_exporter"/>
</dbReference>
<feature type="transmembrane region" description="Helical" evidence="17">
    <location>
        <begin position="1740"/>
        <end position="1763"/>
    </location>
</feature>
<dbReference type="InterPro" id="IPR036640">
    <property type="entry name" value="ABC1_TM_sf"/>
</dbReference>
<feature type="transmembrane region" description="Helical" evidence="17">
    <location>
        <begin position="1101"/>
        <end position="1122"/>
    </location>
</feature>
<feature type="transmembrane region" description="Helical" evidence="17">
    <location>
        <begin position="1668"/>
        <end position="1689"/>
    </location>
</feature>
<feature type="domain" description="ABC transporter" evidence="18">
    <location>
        <begin position="1947"/>
        <end position="2187"/>
    </location>
</feature>
<dbReference type="InterPro" id="IPR011527">
    <property type="entry name" value="ABC1_TM_dom"/>
</dbReference>
<evidence type="ECO:0000256" key="16">
    <source>
        <dbReference type="SAM" id="MobiDB-lite"/>
    </source>
</evidence>
<feature type="transmembrane region" description="Helical" evidence="17">
    <location>
        <begin position="1885"/>
        <end position="1907"/>
    </location>
</feature>
<dbReference type="InterPro" id="IPR003593">
    <property type="entry name" value="AAA+_ATPase"/>
</dbReference>
<feature type="transmembrane region" description="Helical" evidence="17">
    <location>
        <begin position="1001"/>
        <end position="1025"/>
    </location>
</feature>
<proteinExistence type="inferred from homology"/>
<sequence length="2194" mass="237126">MGASEPSRPTDAPRSRADALLARYGGENGPTGHASAGDSGEPVSLSSFIGGQAKAAPLGKLEGDGRTHTGASAPEDFQRLPGLAKEGSLASFLAKRKQELHPELSRASTSEAPAEAPDAEEKPAEARPKRSTTGKEIVVLISGSGSNLQALIDATCGETPRIPGAHIGRVISNRKNAYGLERAKNVDPPIPTLVHSLKTYQTRNPGKTRDDYDLVLAEKVLGDGRLPDLVVLAGFMHIVSETFLSAMGHATSLAEPPATAKCPAHPVPIINLHPALPGAFDGAHAIERAFEAFQAGKIEHTGVMVHEVVAEVDRGAPILVRNVPIVKDELLDDLETRMHAVEHEILVEAVADVLSGARTLTTSAAPASEAPQSATTFLRLDAQGQWVPLVQPLTVYEDDVVWVQGTSSFVWLGRHATRAVPRDAQACMERGTERQGLESGAFLRAAGGLLATMQGARDAQPAAQRLFVVRSDADGTWIDEVPVSAASLCTAFSAVLATPQGVHVWHGVGSDAMQKERAVEWARGLASTHREVDTTALLALVGGHELADGWHHRHRAALAPGARQTLLYAPAQASTPVPFAWARVSSEQVSIIDARLEIYVLIGADARDDRAALARALDRAEALAAHVTEPMRAPVHVLEAPSLVPLDLRVLARDPWNEKVSVQGAVPNSLVLLNVRSLAEARAALASGRMEDTPVPRVYEPISEPHEARSSDQLQDAAGADKEPNSPDPLGATTPTWYHLNHPYLDEDNDTPILSADFPREIPKTVRRPPSGAANIGHTGLWPTLGSANASAQHLLAPAIEPVPYHNDENSPSLPDYTHSPLWSPGPVFASTFWNDEEHANPNTPQFDAKSVGMPYSPISPGGSWGASPRRVPHKWDTFDDDAPVFMRHLRGPSDGWDVESEKRAGSTASAAVSVPPPKKPPPGPKPVKLGELFRYATPWERLLNWIGLLCGMISGAAQPVMTILFGNLTTKFLSLNDPNLSSTQVIDRAVAANHAVNMDAVWLVVIGAISFVVIYTYMAIFVYTGEVITQRIRKEYLRAILRQEIAYFDKLGPGEITTRIQSDIQLIQDGISDKLPLMMAFIATFIAGFVVAYVRSWKLALVMTSILPCIVGAAVVMNIFVSKYQQIELAQVAKAASIAEESLSTVRTIKAFDMGAQLGRLYEVQNLLALGASRRRSIAAGIGIGAFFFCIYCAYALAFYFGSKLVASGEVQSGIVMNVIFSVLIGAFSMAMLAPNLQTLSFAQAAGGKVFEAIDRQSTIDSFSTEGLRPSECHGHLSVRHVSFTYPSRPDIPILTDMNLDMRPGETTALVGPSGSGKSTIVSLIERFYDPTEGDVYLDGVKLRDLNIQWLRTQVGLVAQEPTLFNTTVWENIAFGLLHTPFEHWSDEKKDALIQEAAQLANAHNFITQLPEGYHTQVGERAALLSGGQKQRISIARAIVKNPRILLLDEATSALDTQSEGIVQEALDRASRGRTTITVAHRLSTIKNADHIVVLQRGLIVEQGRHNELLDIPDGLYASLVATQRIHTNQAQDMINTAQPNVPSAMAPVPLQPMPSRASAVSMESTLTQVMKMQGLKTGAMDAPAKDKPRSVLWLLLRLARVGRDLIPPYFLPGMLCAVATGAAYPCFSILFGLALDNYSQCPSGAAGTPCPEPIRDRMRHTANHHALYFFLIAILSTIATMAQISLIQQGSAILMQRLRSMMFRAYMRADVSYFDEEGHSSGTLTSSLAENTLKINSFVGVSMGSIMQSIATLIMGAIIALVYGWKLALVVIACIPFTLCAGFLRLLLVVKKDVKVRQVHLATSQMACESAAAIRTVAALTREEDCLERYDAALDRASMVAKKAAFFGNIFYAFSQSTSYFVIALGFWYGYQLLMRQEYTPSQFFTIFTAVVFGSIQAGSVFNFVPDVSNAASAGTNLFRLLDNRPTMDAESQEGIDLPECLGHVRFEGVRFEYPSRPGVPVLRGIDLDMPPGTHSALVGASGCGKSTTIQLIERFYDVTGGRILIDGHDIRSLNLRSLRKHMALVSQEPTLYDGTIEFNLRLGALDDPAAVTEEQLRDVARAANILEFIDGLPNGFQTEVGGKGAQLSGGQKQRIAIARALIRNPKILLLDEATSALDSDSEKMVQQALDRAASGRTTISIAHRLATIAQADRIYAFENGVVKEAGDHATLQQRQGIYANLVALQALEKQG</sequence>
<dbReference type="InterPro" id="IPR004607">
    <property type="entry name" value="GART"/>
</dbReference>
<keyword evidence="6" id="KW-0808">Transferase</keyword>
<dbReference type="HAMAP" id="MF_01930">
    <property type="entry name" value="PurN"/>
    <property type="match status" value="1"/>
</dbReference>
<keyword evidence="10" id="KW-0658">Purine biosynthesis</keyword>
<evidence type="ECO:0000256" key="17">
    <source>
        <dbReference type="SAM" id="Phobius"/>
    </source>
</evidence>
<dbReference type="Pfam" id="PF00005">
    <property type="entry name" value="ABC_tran"/>
    <property type="match status" value="2"/>
</dbReference>
<dbReference type="SUPFAM" id="SSF55753">
    <property type="entry name" value="Actin depolymerizing proteins"/>
    <property type="match status" value="1"/>
</dbReference>
<keyword evidence="12" id="KW-1278">Translocase</keyword>
<dbReference type="SUPFAM" id="SSF53328">
    <property type="entry name" value="Formyltransferase"/>
    <property type="match status" value="1"/>
</dbReference>
<evidence type="ECO:0000256" key="15">
    <source>
        <dbReference type="ARBA" id="ARBA00023180"/>
    </source>
</evidence>
<feature type="transmembrane region" description="Helical" evidence="17">
    <location>
        <begin position="1215"/>
        <end position="1235"/>
    </location>
</feature>
<evidence type="ECO:0000256" key="3">
    <source>
        <dbReference type="ARBA" id="ARBA00007577"/>
    </source>
</evidence>
<keyword evidence="7 17" id="KW-0812">Transmembrane</keyword>
<evidence type="ECO:0000256" key="6">
    <source>
        <dbReference type="ARBA" id="ARBA00022679"/>
    </source>
</evidence>
<dbReference type="InterPro" id="IPR017871">
    <property type="entry name" value="ABC_transporter-like_CS"/>
</dbReference>
<keyword evidence="11" id="KW-0067">ATP-binding</keyword>
<organism evidence="20 21">
    <name type="scientific">Malassezia caprae</name>
    <dbReference type="NCBI Taxonomy" id="1381934"/>
    <lineage>
        <taxon>Eukaryota</taxon>
        <taxon>Fungi</taxon>
        <taxon>Dikarya</taxon>
        <taxon>Basidiomycota</taxon>
        <taxon>Ustilaginomycotina</taxon>
        <taxon>Malasseziomycetes</taxon>
        <taxon>Malasseziales</taxon>
        <taxon>Malasseziaceae</taxon>
        <taxon>Malassezia</taxon>
    </lineage>
</organism>
<dbReference type="InterPro" id="IPR027417">
    <property type="entry name" value="P-loop_NTPase"/>
</dbReference>
<evidence type="ECO:0000256" key="2">
    <source>
        <dbReference type="ARBA" id="ARBA00005054"/>
    </source>
</evidence>
<dbReference type="Gene3D" id="3.40.20.10">
    <property type="entry name" value="Severin"/>
    <property type="match status" value="1"/>
</dbReference>
<dbReference type="Gene3D" id="3.40.50.170">
    <property type="entry name" value="Formyl transferase, N-terminal domain"/>
    <property type="match status" value="1"/>
</dbReference>
<comment type="similarity">
    <text evidence="3">Belongs to the ABC transporter superfamily. ABCB family. Multidrug resistance exporter (TC 3.A.1.201) subfamily.</text>
</comment>
<evidence type="ECO:0000256" key="14">
    <source>
        <dbReference type="ARBA" id="ARBA00023136"/>
    </source>
</evidence>
<dbReference type="GO" id="GO:0090374">
    <property type="term" value="P:oligopeptide export from mitochondrion"/>
    <property type="evidence" value="ECO:0007669"/>
    <property type="project" value="TreeGrafter"/>
</dbReference>
<feature type="region of interest" description="Disordered" evidence="16">
    <location>
        <begin position="894"/>
        <end position="927"/>
    </location>
</feature>
<dbReference type="InterPro" id="IPR029006">
    <property type="entry name" value="ADF-H/Gelsolin-like_dom_sf"/>
</dbReference>
<feature type="compositionally biased region" description="Basic and acidic residues" evidence="16">
    <location>
        <begin position="119"/>
        <end position="128"/>
    </location>
</feature>
<dbReference type="NCBIfam" id="TIGR00639">
    <property type="entry name" value="PurN"/>
    <property type="match status" value="1"/>
</dbReference>
<dbReference type="PANTHER" id="PTHR43394">
    <property type="entry name" value="ATP-DEPENDENT PERMEASE MDL1, MITOCHONDRIAL"/>
    <property type="match status" value="1"/>
</dbReference>
<feature type="domain" description="ABC transporter" evidence="18">
    <location>
        <begin position="1278"/>
        <end position="1523"/>
    </location>
</feature>
<evidence type="ECO:0000256" key="10">
    <source>
        <dbReference type="ARBA" id="ARBA00022755"/>
    </source>
</evidence>
<dbReference type="GO" id="GO:0015421">
    <property type="term" value="F:ABC-type oligopeptide transporter activity"/>
    <property type="evidence" value="ECO:0007669"/>
    <property type="project" value="TreeGrafter"/>
</dbReference>
<comment type="subcellular location">
    <subcellularLocation>
        <location evidence="1">Membrane</location>
        <topology evidence="1">Multi-pass membrane protein</topology>
    </subcellularLocation>
</comment>
<evidence type="ECO:0000256" key="8">
    <source>
        <dbReference type="ARBA" id="ARBA00022737"/>
    </source>
</evidence>
<dbReference type="PROSITE" id="PS50893">
    <property type="entry name" value="ABC_TRANSPORTER_2"/>
    <property type="match status" value="2"/>
</dbReference>
<accession>A0AAF0E3S7</accession>
<keyword evidence="15" id="KW-0325">Glycoprotein</keyword>
<dbReference type="Gene3D" id="1.20.1560.10">
    <property type="entry name" value="ABC transporter type 1, transmembrane domain"/>
    <property type="match status" value="1"/>
</dbReference>
<keyword evidence="21" id="KW-1185">Reference proteome</keyword>
<dbReference type="Gene3D" id="3.40.50.300">
    <property type="entry name" value="P-loop containing nucleotide triphosphate hydrolases"/>
    <property type="match status" value="2"/>
</dbReference>
<dbReference type="PANTHER" id="PTHR43394:SF27">
    <property type="entry name" value="ATP-DEPENDENT TRANSLOCASE ABCB1-LIKE"/>
    <property type="match status" value="1"/>
</dbReference>
<dbReference type="GO" id="GO:0005524">
    <property type="term" value="F:ATP binding"/>
    <property type="evidence" value="ECO:0007669"/>
    <property type="project" value="UniProtKB-KW"/>
</dbReference>
<dbReference type="InterPro" id="IPR002376">
    <property type="entry name" value="Formyl_transf_N"/>
</dbReference>
<feature type="domain" description="ABC transmembrane type-1" evidence="19">
    <location>
        <begin position="1615"/>
        <end position="1912"/>
    </location>
</feature>
<dbReference type="Pfam" id="PF00551">
    <property type="entry name" value="Formyl_trans_N"/>
    <property type="match status" value="2"/>
</dbReference>
<evidence type="ECO:0000256" key="9">
    <source>
        <dbReference type="ARBA" id="ARBA00022741"/>
    </source>
</evidence>
<dbReference type="SMART" id="SM00382">
    <property type="entry name" value="AAA"/>
    <property type="match status" value="2"/>
</dbReference>
<dbReference type="CDD" id="cd18578">
    <property type="entry name" value="ABC_6TM_Pgp_ABCB1_D2_like"/>
    <property type="match status" value="1"/>
</dbReference>
<dbReference type="SUPFAM" id="SSF52540">
    <property type="entry name" value="P-loop containing nucleoside triphosphate hydrolases"/>
    <property type="match status" value="2"/>
</dbReference>
<dbReference type="FunFam" id="3.40.50.300:FF:000251">
    <property type="entry name" value="ABC transporter B family member 19"/>
    <property type="match status" value="1"/>
</dbReference>
<feature type="transmembrane region" description="Helical" evidence="17">
    <location>
        <begin position="1769"/>
        <end position="1790"/>
    </location>
</feature>
<keyword evidence="8" id="KW-0677">Repeat</keyword>
<keyword evidence="13 17" id="KW-1133">Transmembrane helix</keyword>
<feature type="transmembrane region" description="Helical" evidence="17">
    <location>
        <begin position="1848"/>
        <end position="1873"/>
    </location>
</feature>
<dbReference type="SUPFAM" id="SSF90123">
    <property type="entry name" value="ABC transporter transmembrane region"/>
    <property type="match status" value="2"/>
</dbReference>
<comment type="pathway">
    <text evidence="2">Purine metabolism; IMP biosynthesis via de novo pathway; N(2)-formyl-N(1)-(5-phospho-D-ribosyl)glycinamide from N(1)-(5-phospho-D-ribosyl)glycinamide (10-formyl THF route): step 1/1.</text>
</comment>
<evidence type="ECO:0000256" key="13">
    <source>
        <dbReference type="ARBA" id="ARBA00022989"/>
    </source>
</evidence>
<dbReference type="EMBL" id="CP119908">
    <property type="protein sequence ID" value="WFD18380.1"/>
    <property type="molecule type" value="Genomic_DNA"/>
</dbReference>